<evidence type="ECO:0000313" key="2">
    <source>
        <dbReference type="EMBL" id="SDG69768.1"/>
    </source>
</evidence>
<dbReference type="AlphaFoldDB" id="A0A1G7WCT4"/>
<name>A0A1G7WCT4_9HYPH</name>
<feature type="signal peptide" evidence="1">
    <location>
        <begin position="1"/>
        <end position="23"/>
    </location>
</feature>
<dbReference type="SUPFAM" id="SSF53850">
    <property type="entry name" value="Periplasmic binding protein-like II"/>
    <property type="match status" value="1"/>
</dbReference>
<organism evidence="2 3">
    <name type="scientific">Pelagibacterium luteolum</name>
    <dbReference type="NCBI Taxonomy" id="440168"/>
    <lineage>
        <taxon>Bacteria</taxon>
        <taxon>Pseudomonadati</taxon>
        <taxon>Pseudomonadota</taxon>
        <taxon>Alphaproteobacteria</taxon>
        <taxon>Hyphomicrobiales</taxon>
        <taxon>Devosiaceae</taxon>
        <taxon>Pelagibacterium</taxon>
    </lineage>
</organism>
<dbReference type="Gene3D" id="3.40.190.10">
    <property type="entry name" value="Periplasmic binding protein-like II"/>
    <property type="match status" value="2"/>
</dbReference>
<dbReference type="RefSeq" id="WP_176762629.1">
    <property type="nucleotide sequence ID" value="NZ_FNCS01000006.1"/>
</dbReference>
<proteinExistence type="predicted"/>
<sequence>MTRFRFGPALLVAFALAAGSATAQDRPFLYNEEDFGRPVDGTELDVCIDQRDPAWQIDEAIAREIAAVLLLDPQIHYVGGAAVTSPFDDVYYYLRAQCRVFFGFKLIAGHYPEWVAVTRAYYDANYVFVGSDPNVARLGDLPPRTAIGTTSATSADFLFLQFNNLQPTAQRWRRIPFGTDAQTLSALESGTIAAALVWGPSLLDLTDGDALPPDVQFIAPDPVQLSPMPVGGLLLSTDTYLRQEIDTAIVALQAQGYLDQLVAQYPFLSVPAAQ</sequence>
<dbReference type="EMBL" id="FNCS01000006">
    <property type="protein sequence ID" value="SDG69768.1"/>
    <property type="molecule type" value="Genomic_DNA"/>
</dbReference>
<accession>A0A1G7WCT4</accession>
<feature type="chain" id="PRO_5011706988" evidence="1">
    <location>
        <begin position="24"/>
        <end position="274"/>
    </location>
</feature>
<protein>
    <submittedName>
        <fullName evidence="2">Polar amino acid transport system substrate-binding protein</fullName>
    </submittedName>
</protein>
<dbReference type="Proteomes" id="UP000199495">
    <property type="component" value="Unassembled WGS sequence"/>
</dbReference>
<keyword evidence="1" id="KW-0732">Signal</keyword>
<evidence type="ECO:0000256" key="1">
    <source>
        <dbReference type="SAM" id="SignalP"/>
    </source>
</evidence>
<reference evidence="2 3" key="1">
    <citation type="submission" date="2016-10" db="EMBL/GenBank/DDBJ databases">
        <authorList>
            <person name="de Groot N.N."/>
        </authorList>
    </citation>
    <scope>NUCLEOTIDE SEQUENCE [LARGE SCALE GENOMIC DNA]</scope>
    <source>
        <strain evidence="2 3">CGMCC 1.10267</strain>
    </source>
</reference>
<evidence type="ECO:0000313" key="3">
    <source>
        <dbReference type="Proteomes" id="UP000199495"/>
    </source>
</evidence>
<dbReference type="STRING" id="440168.SAMN04487974_10669"/>
<gene>
    <name evidence="2" type="ORF">SAMN04487974_10669</name>
</gene>
<keyword evidence="3" id="KW-1185">Reference proteome</keyword>